<dbReference type="OrthoDB" id="5366606at2759"/>
<comment type="caution">
    <text evidence="2">The sequence shown here is derived from an EMBL/GenBank/DDBJ whole genome shotgun (WGS) entry which is preliminary data.</text>
</comment>
<evidence type="ECO:0000256" key="1">
    <source>
        <dbReference type="SAM" id="MobiDB-lite"/>
    </source>
</evidence>
<accession>A0A9P4UI18</accession>
<evidence type="ECO:0000313" key="3">
    <source>
        <dbReference type="Proteomes" id="UP000799764"/>
    </source>
</evidence>
<dbReference type="AlphaFoldDB" id="A0A9P4UI18"/>
<reference evidence="2" key="1">
    <citation type="journal article" date="2020" name="Stud. Mycol.">
        <title>101 Dothideomycetes genomes: a test case for predicting lifestyles and emergence of pathogens.</title>
        <authorList>
            <person name="Haridas S."/>
            <person name="Albert R."/>
            <person name="Binder M."/>
            <person name="Bloem J."/>
            <person name="Labutti K."/>
            <person name="Salamov A."/>
            <person name="Andreopoulos B."/>
            <person name="Baker S."/>
            <person name="Barry K."/>
            <person name="Bills G."/>
            <person name="Bluhm B."/>
            <person name="Cannon C."/>
            <person name="Castanera R."/>
            <person name="Culley D."/>
            <person name="Daum C."/>
            <person name="Ezra D."/>
            <person name="Gonzalez J."/>
            <person name="Henrissat B."/>
            <person name="Kuo A."/>
            <person name="Liang C."/>
            <person name="Lipzen A."/>
            <person name="Lutzoni F."/>
            <person name="Magnuson J."/>
            <person name="Mondo S."/>
            <person name="Nolan M."/>
            <person name="Ohm R."/>
            <person name="Pangilinan J."/>
            <person name="Park H.-J."/>
            <person name="Ramirez L."/>
            <person name="Alfaro M."/>
            <person name="Sun H."/>
            <person name="Tritt A."/>
            <person name="Yoshinaga Y."/>
            <person name="Zwiers L.-H."/>
            <person name="Turgeon B."/>
            <person name="Goodwin S."/>
            <person name="Spatafora J."/>
            <person name="Crous P."/>
            <person name="Grigoriev I."/>
        </authorList>
    </citation>
    <scope>NUCLEOTIDE SEQUENCE</scope>
    <source>
        <strain evidence="2">CBS 690.94</strain>
    </source>
</reference>
<evidence type="ECO:0000313" key="2">
    <source>
        <dbReference type="EMBL" id="KAF2449827.1"/>
    </source>
</evidence>
<gene>
    <name evidence="2" type="ORF">P171DRAFT_507557</name>
</gene>
<feature type="region of interest" description="Disordered" evidence="1">
    <location>
        <begin position="1"/>
        <end position="62"/>
    </location>
</feature>
<protein>
    <submittedName>
        <fullName evidence="2">Uncharacterized protein</fullName>
    </submittedName>
</protein>
<sequence>MPRQVAPPPSGEFQVVLSRPFSGTPTHQIEVIGEPNRSASIRRTEHTGSGSSSEKKGDVPADDVQELLTLVSQLRGFPSHASKDVYGLDTKMDFNTFEIQWSNGDEDSAADTVNEIAGEQKDDFKRIADSIDALARTFAKQDSAV</sequence>
<keyword evidence="3" id="KW-1185">Reference proteome</keyword>
<name>A0A9P4UI18_9PLEO</name>
<dbReference type="Proteomes" id="UP000799764">
    <property type="component" value="Unassembled WGS sequence"/>
</dbReference>
<organism evidence="2 3">
    <name type="scientific">Karstenula rhodostoma CBS 690.94</name>
    <dbReference type="NCBI Taxonomy" id="1392251"/>
    <lineage>
        <taxon>Eukaryota</taxon>
        <taxon>Fungi</taxon>
        <taxon>Dikarya</taxon>
        <taxon>Ascomycota</taxon>
        <taxon>Pezizomycotina</taxon>
        <taxon>Dothideomycetes</taxon>
        <taxon>Pleosporomycetidae</taxon>
        <taxon>Pleosporales</taxon>
        <taxon>Massarineae</taxon>
        <taxon>Didymosphaeriaceae</taxon>
        <taxon>Karstenula</taxon>
    </lineage>
</organism>
<dbReference type="EMBL" id="MU001494">
    <property type="protein sequence ID" value="KAF2449827.1"/>
    <property type="molecule type" value="Genomic_DNA"/>
</dbReference>
<feature type="compositionally biased region" description="Pro residues" evidence="1">
    <location>
        <begin position="1"/>
        <end position="10"/>
    </location>
</feature>
<feature type="compositionally biased region" description="Polar residues" evidence="1">
    <location>
        <begin position="37"/>
        <end position="52"/>
    </location>
</feature>
<proteinExistence type="predicted"/>